<accession>A0A9Q8URW1</accession>
<proteinExistence type="predicted"/>
<dbReference type="Proteomes" id="UP000756132">
    <property type="component" value="Chromosome 7"/>
</dbReference>
<gene>
    <name evidence="1" type="ORF">CLAFUR5_10226</name>
</gene>
<dbReference type="RefSeq" id="XP_047764519.1">
    <property type="nucleotide sequence ID" value="XM_047909374.1"/>
</dbReference>
<dbReference type="KEGG" id="ffu:CLAFUR5_10226"/>
<sequence length="268" mass="30976">MSFSVGGSDVIVGLKVAWQIYQWGFVDENRADVRYKNFQNDIFNFRYLLERLNESLQNAQLRYQNRGPVFGVQPYEPLGSDFEEERKAIVGNFLATLKECETLLEGNRHFRERCSNVWENLHYNLSQQEPRVDLLRRRLHFHSEKIRLVLDWLSVNLLTDMDAKVDDILAMSEQNLPVSREIQVELSRIRASWLGYVSGNGVTDAASSADYHTVSNRIAERLQDQILVDAPPGIQSPSLCHKVLMYFSNTSNKVWKAQIKHPRSICNS</sequence>
<organism evidence="1 2">
    <name type="scientific">Passalora fulva</name>
    <name type="common">Tomato leaf mold</name>
    <name type="synonym">Cladosporium fulvum</name>
    <dbReference type="NCBI Taxonomy" id="5499"/>
    <lineage>
        <taxon>Eukaryota</taxon>
        <taxon>Fungi</taxon>
        <taxon>Dikarya</taxon>
        <taxon>Ascomycota</taxon>
        <taxon>Pezizomycotina</taxon>
        <taxon>Dothideomycetes</taxon>
        <taxon>Dothideomycetidae</taxon>
        <taxon>Mycosphaerellales</taxon>
        <taxon>Mycosphaerellaceae</taxon>
        <taxon>Fulvia</taxon>
    </lineage>
</organism>
<dbReference type="EMBL" id="CP090169">
    <property type="protein sequence ID" value="UJO20153.1"/>
    <property type="molecule type" value="Genomic_DNA"/>
</dbReference>
<reference evidence="1" key="2">
    <citation type="journal article" date="2022" name="Microb. Genom.">
        <title>A chromosome-scale genome assembly of the tomato pathogen Cladosporium fulvum reveals a compartmentalized genome architecture and the presence of a dispensable chromosome.</title>
        <authorList>
            <person name="Zaccaron A.Z."/>
            <person name="Chen L.H."/>
            <person name="Samaras A."/>
            <person name="Stergiopoulos I."/>
        </authorList>
    </citation>
    <scope>NUCLEOTIDE SEQUENCE</scope>
    <source>
        <strain evidence="1">Race5_Kim</strain>
    </source>
</reference>
<protein>
    <submittedName>
        <fullName evidence="1">Uncharacterized protein</fullName>
    </submittedName>
</protein>
<reference evidence="1" key="1">
    <citation type="submission" date="2021-12" db="EMBL/GenBank/DDBJ databases">
        <authorList>
            <person name="Zaccaron A."/>
            <person name="Stergiopoulos I."/>
        </authorList>
    </citation>
    <scope>NUCLEOTIDE SEQUENCE</scope>
    <source>
        <strain evidence="1">Race5_Kim</strain>
    </source>
</reference>
<dbReference type="OrthoDB" id="5400409at2759"/>
<evidence type="ECO:0000313" key="2">
    <source>
        <dbReference type="Proteomes" id="UP000756132"/>
    </source>
</evidence>
<keyword evidence="2" id="KW-1185">Reference proteome</keyword>
<dbReference type="AlphaFoldDB" id="A0A9Q8URW1"/>
<evidence type="ECO:0000313" key="1">
    <source>
        <dbReference type="EMBL" id="UJO20153.1"/>
    </source>
</evidence>
<dbReference type="GeneID" id="71990104"/>
<name>A0A9Q8URW1_PASFU</name>